<dbReference type="InterPro" id="IPR015883">
    <property type="entry name" value="Glyco_hydro_20_cat"/>
</dbReference>
<evidence type="ECO:0000256" key="4">
    <source>
        <dbReference type="SAM" id="MobiDB-lite"/>
    </source>
</evidence>
<name>A0ABW1MHT7_9ACTN</name>
<evidence type="ECO:0000259" key="6">
    <source>
        <dbReference type="Pfam" id="PF02838"/>
    </source>
</evidence>
<dbReference type="PANTHER" id="PTHR43678:SF1">
    <property type="entry name" value="BETA-N-ACETYLHEXOSAMINIDASE"/>
    <property type="match status" value="1"/>
</dbReference>
<dbReference type="Gene3D" id="3.30.379.10">
    <property type="entry name" value="Chitobiase/beta-hexosaminidase domain 2-like"/>
    <property type="match status" value="1"/>
</dbReference>
<accession>A0ABW1MHT7</accession>
<dbReference type="InterPro" id="IPR015882">
    <property type="entry name" value="HEX_bac_N"/>
</dbReference>
<evidence type="ECO:0000313" key="7">
    <source>
        <dbReference type="EMBL" id="MFC6062617.1"/>
    </source>
</evidence>
<proteinExistence type="inferred from homology"/>
<feature type="domain" description="Glycoside hydrolase family 20 catalytic" evidence="5">
    <location>
        <begin position="201"/>
        <end position="509"/>
    </location>
</feature>
<evidence type="ECO:0000259" key="5">
    <source>
        <dbReference type="Pfam" id="PF00728"/>
    </source>
</evidence>
<dbReference type="Proteomes" id="UP001596139">
    <property type="component" value="Unassembled WGS sequence"/>
</dbReference>
<dbReference type="InterPro" id="IPR052764">
    <property type="entry name" value="GH20_Enzymes"/>
</dbReference>
<dbReference type="Pfam" id="PF02838">
    <property type="entry name" value="Glyco_hydro_20b"/>
    <property type="match status" value="1"/>
</dbReference>
<dbReference type="SUPFAM" id="SSF51445">
    <property type="entry name" value="(Trans)glycosidases"/>
    <property type="match status" value="1"/>
</dbReference>
<evidence type="ECO:0000256" key="1">
    <source>
        <dbReference type="ARBA" id="ARBA00006285"/>
    </source>
</evidence>
<evidence type="ECO:0000256" key="2">
    <source>
        <dbReference type="ARBA" id="ARBA00022801"/>
    </source>
</evidence>
<comment type="similarity">
    <text evidence="1">Belongs to the glycosyl hydrolase 20 family.</text>
</comment>
<organism evidence="7 8">
    <name type="scientific">Streptomyces ochraceiscleroticus</name>
    <dbReference type="NCBI Taxonomy" id="47761"/>
    <lineage>
        <taxon>Bacteria</taxon>
        <taxon>Bacillati</taxon>
        <taxon>Actinomycetota</taxon>
        <taxon>Actinomycetes</taxon>
        <taxon>Kitasatosporales</taxon>
        <taxon>Streptomycetaceae</taxon>
        <taxon>Streptomyces</taxon>
    </lineage>
</organism>
<dbReference type="EMBL" id="JBHSPX010000003">
    <property type="protein sequence ID" value="MFC6062617.1"/>
    <property type="molecule type" value="Genomic_DNA"/>
</dbReference>
<dbReference type="InterPro" id="IPR029018">
    <property type="entry name" value="Hex-like_dom2"/>
</dbReference>
<dbReference type="PROSITE" id="PS51257">
    <property type="entry name" value="PROKAR_LIPOPROTEIN"/>
    <property type="match status" value="1"/>
</dbReference>
<dbReference type="PANTHER" id="PTHR43678">
    <property type="entry name" value="PUTATIVE (AFU_ORTHOLOGUE AFUA_2G00640)-RELATED"/>
    <property type="match status" value="1"/>
</dbReference>
<feature type="region of interest" description="Disordered" evidence="4">
    <location>
        <begin position="22"/>
        <end position="62"/>
    </location>
</feature>
<keyword evidence="8" id="KW-1185">Reference proteome</keyword>
<feature type="compositionally biased region" description="Low complexity" evidence="4">
    <location>
        <begin position="34"/>
        <end position="52"/>
    </location>
</feature>
<gene>
    <name evidence="7" type="ORF">ACFP4F_08645</name>
</gene>
<dbReference type="RefSeq" id="WP_031060024.1">
    <property type="nucleotide sequence ID" value="NZ_JBHSPX010000003.1"/>
</dbReference>
<evidence type="ECO:0000313" key="8">
    <source>
        <dbReference type="Proteomes" id="UP001596139"/>
    </source>
</evidence>
<dbReference type="CDD" id="cd06564">
    <property type="entry name" value="GH20_DspB_LnbB-like"/>
    <property type="match status" value="1"/>
</dbReference>
<dbReference type="Gene3D" id="3.20.20.80">
    <property type="entry name" value="Glycosidases"/>
    <property type="match status" value="1"/>
</dbReference>
<sequence length="556" mass="60025">MRKLTAWVALAASALTITGCSDGSAQHGGGSGTGNQDSKSPTSAASSAAPTPRWAAVKGPPRTIPAVRGFKAADGTGWRVSKNARVVVPAGQDSPLADEARRLAADLGGLKLSWKDDARPGDVELTLSGKGKGKAAGENNAAPASTADEAYTLTARDTRLTLSAPTDTGIFNATRTVVQSVRASGGVPEGTIQDRPDRAQRGLLVDTARKHFSADWLEKRVREMADLKLNQLQLHFSDDQAFRIESSSHPEIVSSDHLTKAQVRHLVKLARELHITVIPEIDSPGHLGAVIDKHPELQLRSAAGTSQRGAIDISQPKAARIVDDLLREYAELFAEEGVPGPRWHLGGDEYRALTVKSPGATYPQLARAATKKYGANATVQDLTTGWLNDREKTLRKAGVQHVEAWNDGFHDSKVVTPDRDRTVAYWTGKEIGAREPVTYLKEGRTVVNLNDEYLYYVLGQPNDFTYPTGERIYKEWTPAVVRGSKAVPASLAGPDRIPGARFGVWCDLAQSQTTDQVARGIRLPLAALSQKVWDPRKPSLSWTDFKARAATVAPAR</sequence>
<dbReference type="Pfam" id="PF00728">
    <property type="entry name" value="Glyco_hydro_20"/>
    <property type="match status" value="1"/>
</dbReference>
<dbReference type="SUPFAM" id="SSF55545">
    <property type="entry name" value="beta-N-acetylhexosaminidase-like domain"/>
    <property type="match status" value="1"/>
</dbReference>
<dbReference type="InterPro" id="IPR025705">
    <property type="entry name" value="Beta_hexosaminidase_sua/sub"/>
</dbReference>
<dbReference type="PRINTS" id="PR00738">
    <property type="entry name" value="GLHYDRLASE20"/>
</dbReference>
<keyword evidence="2 7" id="KW-0378">Hydrolase</keyword>
<dbReference type="GO" id="GO:0016787">
    <property type="term" value="F:hydrolase activity"/>
    <property type="evidence" value="ECO:0007669"/>
    <property type="project" value="UniProtKB-KW"/>
</dbReference>
<feature type="domain" description="Beta-hexosaminidase bacterial type N-terminal" evidence="6">
    <location>
        <begin position="61"/>
        <end position="194"/>
    </location>
</feature>
<comment type="caution">
    <text evidence="7">The sequence shown here is derived from an EMBL/GenBank/DDBJ whole genome shotgun (WGS) entry which is preliminary data.</text>
</comment>
<protein>
    <submittedName>
        <fullName evidence="7">Glycoside hydrolase family 20 protein</fullName>
    </submittedName>
</protein>
<evidence type="ECO:0000256" key="3">
    <source>
        <dbReference type="ARBA" id="ARBA00023295"/>
    </source>
</evidence>
<dbReference type="InterPro" id="IPR017853">
    <property type="entry name" value="GH"/>
</dbReference>
<keyword evidence="3" id="KW-0326">Glycosidase</keyword>
<reference evidence="8" key="1">
    <citation type="journal article" date="2019" name="Int. J. Syst. Evol. Microbiol.">
        <title>The Global Catalogue of Microorganisms (GCM) 10K type strain sequencing project: providing services to taxonomists for standard genome sequencing and annotation.</title>
        <authorList>
            <consortium name="The Broad Institute Genomics Platform"/>
            <consortium name="The Broad Institute Genome Sequencing Center for Infectious Disease"/>
            <person name="Wu L."/>
            <person name="Ma J."/>
        </authorList>
    </citation>
    <scope>NUCLEOTIDE SEQUENCE [LARGE SCALE GENOMIC DNA]</scope>
    <source>
        <strain evidence="8">CGMCC 1.15180</strain>
    </source>
</reference>